<accession>A0A5J4ZG98</accession>
<proteinExistence type="predicted"/>
<evidence type="ECO:0000313" key="1">
    <source>
        <dbReference type="EMBL" id="KAA8517560.1"/>
    </source>
</evidence>
<dbReference type="EMBL" id="CM018051">
    <property type="protein sequence ID" value="KAA8517560.1"/>
    <property type="molecule type" value="Genomic_DNA"/>
</dbReference>
<name>A0A5J4ZG98_9ASTE</name>
<organism evidence="1 2">
    <name type="scientific">Nyssa sinensis</name>
    <dbReference type="NCBI Taxonomy" id="561372"/>
    <lineage>
        <taxon>Eukaryota</taxon>
        <taxon>Viridiplantae</taxon>
        <taxon>Streptophyta</taxon>
        <taxon>Embryophyta</taxon>
        <taxon>Tracheophyta</taxon>
        <taxon>Spermatophyta</taxon>
        <taxon>Magnoliopsida</taxon>
        <taxon>eudicotyledons</taxon>
        <taxon>Gunneridae</taxon>
        <taxon>Pentapetalae</taxon>
        <taxon>asterids</taxon>
        <taxon>Cornales</taxon>
        <taxon>Nyssaceae</taxon>
        <taxon>Nyssa</taxon>
    </lineage>
</organism>
<dbReference type="Proteomes" id="UP000325577">
    <property type="component" value="Linkage Group LG8"/>
</dbReference>
<dbReference type="AlphaFoldDB" id="A0A5J4ZG98"/>
<protein>
    <submittedName>
        <fullName evidence="1">Uncharacterized protein</fullName>
    </submittedName>
</protein>
<reference evidence="1 2" key="1">
    <citation type="submission" date="2019-09" db="EMBL/GenBank/DDBJ databases">
        <title>A chromosome-level genome assembly of the Chinese tupelo Nyssa sinensis.</title>
        <authorList>
            <person name="Yang X."/>
            <person name="Kang M."/>
            <person name="Yang Y."/>
            <person name="Xiong H."/>
            <person name="Wang M."/>
            <person name="Zhang Z."/>
            <person name="Wang Z."/>
            <person name="Wu H."/>
            <person name="Ma T."/>
            <person name="Liu J."/>
            <person name="Xi Z."/>
        </authorList>
    </citation>
    <scope>NUCLEOTIDE SEQUENCE [LARGE SCALE GENOMIC DNA]</scope>
    <source>
        <strain evidence="1">J267</strain>
        <tissue evidence="1">Leaf</tissue>
    </source>
</reference>
<gene>
    <name evidence="1" type="ORF">F0562_017810</name>
</gene>
<sequence length="99" mass="11473">MPPGLSSTEWRWLLGFPEAAKQWVSRRSEGANPTVASVFKRARLIINAGKDFICRMRADWRSFRCRACCKNWGLTWMDRDRVKGALEQQRVGVGFVRIE</sequence>
<evidence type="ECO:0000313" key="2">
    <source>
        <dbReference type="Proteomes" id="UP000325577"/>
    </source>
</evidence>
<keyword evidence="2" id="KW-1185">Reference proteome</keyword>